<reference evidence="3 4" key="1">
    <citation type="submission" date="2020-11" db="EMBL/GenBank/DDBJ databases">
        <title>Arthrobacter antarcticus sp. nov., isolated from Antarctic Soil.</title>
        <authorList>
            <person name="Li J."/>
        </authorList>
    </citation>
    <scope>NUCLEOTIDE SEQUENCE [LARGE SCALE GENOMIC DNA]</scope>
    <source>
        <strain evidence="3 4">Z1-20</strain>
    </source>
</reference>
<dbReference type="GO" id="GO:0005524">
    <property type="term" value="F:ATP binding"/>
    <property type="evidence" value="ECO:0007669"/>
    <property type="project" value="InterPro"/>
</dbReference>
<name>A0A931CSC9_9MICC</name>
<dbReference type="AlphaFoldDB" id="A0A931CSC9"/>
<accession>A0A931CSC9</accession>
<dbReference type="PIRSF" id="PIRSF007531">
    <property type="entry name" value="CPT"/>
    <property type="match status" value="1"/>
</dbReference>
<dbReference type="EMBL" id="JADNYM010000029">
    <property type="protein sequence ID" value="MBG0741351.1"/>
    <property type="molecule type" value="Genomic_DNA"/>
</dbReference>
<sequence>MIVLNGGSSSGKSSIARALQEILPGIWLTFGVDTFIDALPGGGESPRAGITFEPGGRIAFSAEHRALERSWYTGLGAMARAGAHVILDEVLLSGDAGQERIRSTFGEVDLIWVGVRCVPDVVASREAQRLDRVEGMARQQALSVHAGVVYDLEVDTTYRSTDDCARDLASQLSLDAMPR</sequence>
<dbReference type="GO" id="GO:0016740">
    <property type="term" value="F:transferase activity"/>
    <property type="evidence" value="ECO:0007669"/>
    <property type="project" value="InterPro"/>
</dbReference>
<feature type="active site" evidence="1">
    <location>
        <position position="33"/>
    </location>
</feature>
<dbReference type="Gene3D" id="3.40.50.300">
    <property type="entry name" value="P-loop containing nucleotide triphosphate hydrolases"/>
    <property type="match status" value="1"/>
</dbReference>
<proteinExistence type="predicted"/>
<evidence type="ECO:0000313" key="3">
    <source>
        <dbReference type="EMBL" id="MBG0741351.1"/>
    </source>
</evidence>
<dbReference type="Pfam" id="PF07931">
    <property type="entry name" value="CPT"/>
    <property type="match status" value="1"/>
</dbReference>
<comment type="caution">
    <text evidence="3">The sequence shown here is derived from an EMBL/GenBank/DDBJ whole genome shotgun (WGS) entry which is preliminary data.</text>
</comment>
<evidence type="ECO:0000256" key="1">
    <source>
        <dbReference type="PIRSR" id="PIRSR007531-1"/>
    </source>
</evidence>
<dbReference type="InterPro" id="IPR012853">
    <property type="entry name" value="CPT"/>
</dbReference>
<feature type="binding site" evidence="2">
    <location>
        <begin position="6"/>
        <end position="13"/>
    </location>
    <ligand>
        <name>ATP</name>
        <dbReference type="ChEBI" id="CHEBI:30616"/>
    </ligand>
</feature>
<gene>
    <name evidence="3" type="ORF">IV500_18460</name>
</gene>
<organism evidence="3 4">
    <name type="scientific">Arthrobacter terrae</name>
    <dbReference type="NCBI Taxonomy" id="2935737"/>
    <lineage>
        <taxon>Bacteria</taxon>
        <taxon>Bacillati</taxon>
        <taxon>Actinomycetota</taxon>
        <taxon>Actinomycetes</taxon>
        <taxon>Micrococcales</taxon>
        <taxon>Micrococcaceae</taxon>
        <taxon>Arthrobacter</taxon>
    </lineage>
</organism>
<evidence type="ECO:0000256" key="2">
    <source>
        <dbReference type="PIRSR" id="PIRSR007531-2"/>
    </source>
</evidence>
<keyword evidence="4" id="KW-1185">Reference proteome</keyword>
<dbReference type="InterPro" id="IPR027417">
    <property type="entry name" value="P-loop_NTPase"/>
</dbReference>
<dbReference type="Proteomes" id="UP000655366">
    <property type="component" value="Unassembled WGS sequence"/>
</dbReference>
<protein>
    <submittedName>
        <fullName evidence="3">Chloramphenicol phosphotransferase</fullName>
    </submittedName>
</protein>
<evidence type="ECO:0000313" key="4">
    <source>
        <dbReference type="Proteomes" id="UP000655366"/>
    </source>
</evidence>
<dbReference type="SUPFAM" id="SSF52540">
    <property type="entry name" value="P-loop containing nucleoside triphosphate hydrolases"/>
    <property type="match status" value="1"/>
</dbReference>